<feature type="compositionally biased region" description="Gly residues" evidence="1">
    <location>
        <begin position="84"/>
        <end position="95"/>
    </location>
</feature>
<evidence type="ECO:0000256" key="2">
    <source>
        <dbReference type="SAM" id="SignalP"/>
    </source>
</evidence>
<evidence type="ECO:0000313" key="4">
    <source>
        <dbReference type="Proteomes" id="UP000245771"/>
    </source>
</evidence>
<dbReference type="InParanoid" id="A0A316V6U4"/>
<dbReference type="RefSeq" id="XP_025353060.1">
    <property type="nucleotide sequence ID" value="XM_025502866.1"/>
</dbReference>
<sequence>MKSQSIQLIILFVALCALSVHAADKNKQPPRLTEQEKRRLGNRENWEKDQWGKDGYNVRTSSPKGNHQIKGGDHDAGSAYGSGYNSGQGSVGGSSGSHADSSSGSKRSFSFFSRNKN</sequence>
<name>A0A316V6U4_9BASI</name>
<evidence type="ECO:0000256" key="1">
    <source>
        <dbReference type="SAM" id="MobiDB-lite"/>
    </source>
</evidence>
<accession>A0A316V6U4</accession>
<feature type="compositionally biased region" description="Low complexity" evidence="1">
    <location>
        <begin position="96"/>
        <end position="117"/>
    </location>
</feature>
<feature type="region of interest" description="Disordered" evidence="1">
    <location>
        <begin position="23"/>
        <end position="117"/>
    </location>
</feature>
<proteinExistence type="predicted"/>
<feature type="chain" id="PRO_5016240850" evidence="2">
    <location>
        <begin position="23"/>
        <end position="117"/>
    </location>
</feature>
<dbReference type="GeneID" id="37024647"/>
<protein>
    <submittedName>
        <fullName evidence="3">Uncharacterized protein</fullName>
    </submittedName>
</protein>
<dbReference type="EMBL" id="KZ819605">
    <property type="protein sequence ID" value="PWN32758.1"/>
    <property type="molecule type" value="Genomic_DNA"/>
</dbReference>
<gene>
    <name evidence="3" type="ORF">FA14DRAFT_77364</name>
</gene>
<keyword evidence="4" id="KW-1185">Reference proteome</keyword>
<feature type="signal peptide" evidence="2">
    <location>
        <begin position="1"/>
        <end position="22"/>
    </location>
</feature>
<organism evidence="3 4">
    <name type="scientific">Meira miltonrushii</name>
    <dbReference type="NCBI Taxonomy" id="1280837"/>
    <lineage>
        <taxon>Eukaryota</taxon>
        <taxon>Fungi</taxon>
        <taxon>Dikarya</taxon>
        <taxon>Basidiomycota</taxon>
        <taxon>Ustilaginomycotina</taxon>
        <taxon>Exobasidiomycetes</taxon>
        <taxon>Exobasidiales</taxon>
        <taxon>Brachybasidiaceae</taxon>
        <taxon>Meira</taxon>
    </lineage>
</organism>
<reference evidence="3 4" key="1">
    <citation type="journal article" date="2018" name="Mol. Biol. Evol.">
        <title>Broad Genomic Sampling Reveals a Smut Pathogenic Ancestry of the Fungal Clade Ustilaginomycotina.</title>
        <authorList>
            <person name="Kijpornyongpan T."/>
            <person name="Mondo S.J."/>
            <person name="Barry K."/>
            <person name="Sandor L."/>
            <person name="Lee J."/>
            <person name="Lipzen A."/>
            <person name="Pangilinan J."/>
            <person name="LaButti K."/>
            <person name="Hainaut M."/>
            <person name="Henrissat B."/>
            <person name="Grigoriev I.V."/>
            <person name="Spatafora J.W."/>
            <person name="Aime M.C."/>
        </authorList>
    </citation>
    <scope>NUCLEOTIDE SEQUENCE [LARGE SCALE GENOMIC DNA]</scope>
    <source>
        <strain evidence="3 4">MCA 3882</strain>
    </source>
</reference>
<feature type="compositionally biased region" description="Basic and acidic residues" evidence="1">
    <location>
        <begin position="23"/>
        <end position="52"/>
    </location>
</feature>
<dbReference type="Proteomes" id="UP000245771">
    <property type="component" value="Unassembled WGS sequence"/>
</dbReference>
<evidence type="ECO:0000313" key="3">
    <source>
        <dbReference type="EMBL" id="PWN32758.1"/>
    </source>
</evidence>
<dbReference type="AlphaFoldDB" id="A0A316V6U4"/>
<keyword evidence="2" id="KW-0732">Signal</keyword>